<feature type="region of interest" description="Disordered" evidence="1">
    <location>
        <begin position="161"/>
        <end position="221"/>
    </location>
</feature>
<name>A0A812UQ26_9DINO</name>
<organism evidence="2 3">
    <name type="scientific">Symbiodinium necroappetens</name>
    <dbReference type="NCBI Taxonomy" id="1628268"/>
    <lineage>
        <taxon>Eukaryota</taxon>
        <taxon>Sar</taxon>
        <taxon>Alveolata</taxon>
        <taxon>Dinophyceae</taxon>
        <taxon>Suessiales</taxon>
        <taxon>Symbiodiniaceae</taxon>
        <taxon>Symbiodinium</taxon>
    </lineage>
</organism>
<feature type="non-terminal residue" evidence="2">
    <location>
        <position position="1"/>
    </location>
</feature>
<evidence type="ECO:0000313" key="2">
    <source>
        <dbReference type="EMBL" id="CAE7588903.1"/>
    </source>
</evidence>
<dbReference type="Proteomes" id="UP000601435">
    <property type="component" value="Unassembled WGS sequence"/>
</dbReference>
<gene>
    <name evidence="2" type="ORF">SNEC2469_LOCUS17021</name>
</gene>
<comment type="caution">
    <text evidence="2">The sequence shown here is derived from an EMBL/GenBank/DDBJ whole genome shotgun (WGS) entry which is preliminary data.</text>
</comment>
<evidence type="ECO:0000313" key="3">
    <source>
        <dbReference type="Proteomes" id="UP000601435"/>
    </source>
</evidence>
<accession>A0A812UQ26</accession>
<proteinExistence type="predicted"/>
<dbReference type="AlphaFoldDB" id="A0A812UQ26"/>
<protein>
    <submittedName>
        <fullName evidence="2">Uncharacterized protein</fullName>
    </submittedName>
</protein>
<dbReference type="OrthoDB" id="447009at2759"/>
<evidence type="ECO:0000256" key="1">
    <source>
        <dbReference type="SAM" id="MobiDB-lite"/>
    </source>
</evidence>
<sequence>MTIEDFENAASIVPFNIAETWMANASRQQGISIQINYMQKAIIFGAPTKVDMPGPSQPEEHASAAYRNWQRAQLTCDMNGAIVEPLQAAAGPAGVGGLILNVQRLFMGEIVYPEELQRKDKLEKQPGPRLRGVFELMRQLLTNIKERMEQETRSIRQRKEEIERRKEESERRKQIQEREAMERQRKEEALEAEKERKRQEEERKRREAEKQEQRKRELELQKNLEVLEQMKKQAEQKATNLK</sequence>
<keyword evidence="3" id="KW-1185">Reference proteome</keyword>
<dbReference type="EMBL" id="CAJNJA010027921">
    <property type="protein sequence ID" value="CAE7588903.1"/>
    <property type="molecule type" value="Genomic_DNA"/>
</dbReference>
<reference evidence="2" key="1">
    <citation type="submission" date="2021-02" db="EMBL/GenBank/DDBJ databases">
        <authorList>
            <person name="Dougan E. K."/>
            <person name="Rhodes N."/>
            <person name="Thang M."/>
            <person name="Chan C."/>
        </authorList>
    </citation>
    <scope>NUCLEOTIDE SEQUENCE</scope>
</reference>